<feature type="compositionally biased region" description="Acidic residues" evidence="1">
    <location>
        <begin position="1341"/>
        <end position="1359"/>
    </location>
</feature>
<proteinExistence type="predicted"/>
<feature type="region of interest" description="Disordered" evidence="1">
    <location>
        <begin position="648"/>
        <end position="769"/>
    </location>
</feature>
<reference evidence="2" key="2">
    <citation type="submission" date="2021-01" db="UniProtKB">
        <authorList>
            <consortium name="EnsemblMetazoa"/>
        </authorList>
    </citation>
    <scope>IDENTIFICATION</scope>
</reference>
<feature type="region of interest" description="Disordered" evidence="1">
    <location>
        <begin position="498"/>
        <end position="521"/>
    </location>
</feature>
<sequence length="1403" mass="157291">MTSENLRHLAVLQSATSIALEINALEAIKSTFTQTDLRSSLDLEEEFLNFASKNLGDEVFDDPFPISTPERVFPGQRDLDQFTCYVFRRRYGWSEAATSTGKDDVVGGYAEGLEGTGVMTAPQQKNQVILKSRLNELLDEFVRWYMAQAVSKPLLHSFRHTLAQAADKPVVRNQTIIHSMDWLKLHKSNDGIHDNYADIASLVMVGLTDIWSAIRKACVSRLPSILASLTVEEAEKFFETLAKICQNNESSWQSVEGALMAITSLLRRFQWISRQPVEPFFQGPVDKNKYFVKFGNEELSNIPSFITSRMHSIVYPLLAHQQLSVRECAIKAFTSFLSKCEFQEALSSFSDAISRLDQGSHLLSSSNSDTQGRPCYQVPHQAVLKKDFKFLNAYEAEGLLGVCLYLVKHIPPGFLLPKWPFYFSVFSLYLMHPASTVRQATSELFRYLVVKDCNNSALLKLVLQGLSANWGISIKYMSQPAHTLSHFHTLSHDHSNPTAATAFNTTSADVRQEVPTSDSQGRSQMINKMEGHRVNVNVTRGEQPPDETLEGSRPRAGTMGEVTSQSPRQNRRRQQPFYGQGKAISIVNVSQLEGDFSTVPVDSVLCKAWEWREGRLFAYELIMKFLIVNHIHYLFPTFAMQPMKFNGAASTDESITPSHKANKVPQGKPPIQKSLSHGGVSLRQAWLKKPSDTSSPDDSSIHTTGAVVCKPPTPPLGASPPISPPVHKGSPDEVLSRAGSERRKSRLENKRQSHSISTPSFKRRASQYSRKMLQRAQTMAEGTFFNQPIMKHYSFPSTAEGNLPGGRRASHGLSGTLSLLGKTHDTDKNLKIQTRNLLEESKSTLNEPIQQSSLCTNDEEEITLSSEARHLLKTYHSLARNDRDASKTSTQLPWLQDLHLESLTNILHQIMLQTVNSLASSRWELRRMSQQALPLVAECLRWYHPETLVNFWKECLTSEASLLCYGAALTLKHSIQHANRMMQYLQQPVSGWRRDSNTCRQVSASIVVTVTQGLSGYVGIAKQLMEREVIDKLSVVAMEILLISLAHFEEELEQEKCSLDEALHQFQTRIFSHAHPESEVCTQQAKFTNAHDVLMPLDGFLCCCLRDENAAPHIRQLERYVLRETHCLMLDYLRRCSPGTACQTLPLYLALLQDYQQDEDISKTLLDGCCLLVTVVKGHITENGNAEIPKDFNHHLELSLAQIASLIKLKTLDLSTLRQMLEMYQDLSLCIQSATHLQKLFSAVASRLDLMPLTKASLNPAEDNNRLVLFASNDIPASPVDTMRISDDEDDEDDRKGSTSHPLSESLALNASGGSGQTPRLSSGSDQTSRMAGVSPSPGTDLEDEDSDWDSWDEDEEDQSVFQEAMSDFLRQLQGYLGSDTFNAELNHLSSVERQFIRRLLSS</sequence>
<dbReference type="InParanoid" id="A0A7M7N4Q9"/>
<dbReference type="InterPro" id="IPR016024">
    <property type="entry name" value="ARM-type_fold"/>
</dbReference>
<feature type="compositionally biased region" description="Polar residues" evidence="1">
    <location>
        <begin position="648"/>
        <end position="659"/>
    </location>
</feature>
<dbReference type="Proteomes" id="UP000007110">
    <property type="component" value="Unassembled WGS sequence"/>
</dbReference>
<reference evidence="3" key="1">
    <citation type="submission" date="2015-02" db="EMBL/GenBank/DDBJ databases">
        <title>Genome sequencing for Strongylocentrotus purpuratus.</title>
        <authorList>
            <person name="Murali S."/>
            <person name="Liu Y."/>
            <person name="Vee V."/>
            <person name="English A."/>
            <person name="Wang M."/>
            <person name="Skinner E."/>
            <person name="Han Y."/>
            <person name="Muzny D.M."/>
            <person name="Worley K.C."/>
            <person name="Gibbs R.A."/>
        </authorList>
    </citation>
    <scope>NUCLEOTIDE SEQUENCE</scope>
</reference>
<evidence type="ECO:0000313" key="3">
    <source>
        <dbReference type="Proteomes" id="UP000007110"/>
    </source>
</evidence>
<evidence type="ECO:0000313" key="2">
    <source>
        <dbReference type="EnsemblMetazoa" id="XP_030831112"/>
    </source>
</evidence>
<dbReference type="SUPFAM" id="SSF48371">
    <property type="entry name" value="ARM repeat"/>
    <property type="match status" value="1"/>
</dbReference>
<dbReference type="KEGG" id="spu:764251"/>
<feature type="compositionally biased region" description="Polar residues" evidence="1">
    <location>
        <begin position="1317"/>
        <end position="1330"/>
    </location>
</feature>
<dbReference type="PANTHER" id="PTHR36910:SF8">
    <property type="match status" value="1"/>
</dbReference>
<dbReference type="OMA" id="RRNWRQV"/>
<feature type="compositionally biased region" description="Polar residues" evidence="1">
    <location>
        <begin position="1299"/>
        <end position="1309"/>
    </location>
</feature>
<protein>
    <submittedName>
        <fullName evidence="2">Uncharacterized protein</fullName>
    </submittedName>
</protein>
<feature type="region of interest" description="Disordered" evidence="1">
    <location>
        <begin position="1279"/>
        <end position="1360"/>
    </location>
</feature>
<accession>A0A7M7N4Q9</accession>
<feature type="compositionally biased region" description="Pro residues" evidence="1">
    <location>
        <begin position="711"/>
        <end position="724"/>
    </location>
</feature>
<dbReference type="RefSeq" id="XP_030831112.1">
    <property type="nucleotide sequence ID" value="XM_030975252.1"/>
</dbReference>
<feature type="region of interest" description="Disordered" evidence="1">
    <location>
        <begin position="537"/>
        <end position="576"/>
    </location>
</feature>
<organism evidence="2 3">
    <name type="scientific">Strongylocentrotus purpuratus</name>
    <name type="common">Purple sea urchin</name>
    <dbReference type="NCBI Taxonomy" id="7668"/>
    <lineage>
        <taxon>Eukaryota</taxon>
        <taxon>Metazoa</taxon>
        <taxon>Echinodermata</taxon>
        <taxon>Eleutherozoa</taxon>
        <taxon>Echinozoa</taxon>
        <taxon>Echinoidea</taxon>
        <taxon>Euechinoidea</taxon>
        <taxon>Echinacea</taxon>
        <taxon>Camarodonta</taxon>
        <taxon>Echinidea</taxon>
        <taxon>Strongylocentrotidae</taxon>
        <taxon>Strongylocentrotus</taxon>
    </lineage>
</organism>
<evidence type="ECO:0000256" key="1">
    <source>
        <dbReference type="SAM" id="MobiDB-lite"/>
    </source>
</evidence>
<dbReference type="PANTHER" id="PTHR36910">
    <property type="match status" value="1"/>
</dbReference>
<dbReference type="GeneID" id="764251"/>
<keyword evidence="3" id="KW-1185">Reference proteome</keyword>
<feature type="compositionally biased region" description="Basic and acidic residues" evidence="1">
    <location>
        <begin position="729"/>
        <end position="751"/>
    </location>
</feature>
<dbReference type="OrthoDB" id="407325at2759"/>
<name>A0A7M7N4Q9_STRPU</name>
<dbReference type="EnsemblMetazoa" id="XM_030975252">
    <property type="protein sequence ID" value="XP_030831112"/>
    <property type="gene ID" value="LOC764251"/>
</dbReference>